<comment type="similarity">
    <text evidence="2 10">Belongs to the peptidase M14 family.</text>
</comment>
<dbReference type="PROSITE" id="PS52035">
    <property type="entry name" value="PEPTIDASE_M14"/>
    <property type="match status" value="1"/>
</dbReference>
<accession>A0A1I7SAF1</accession>
<name>A0A1I7SAF1_BURXY</name>
<dbReference type="PANTHER" id="PTHR11705">
    <property type="entry name" value="PROTEASE FAMILY M14 CARBOXYPEPTIDASE A,B"/>
    <property type="match status" value="1"/>
</dbReference>
<dbReference type="Pfam" id="PF00246">
    <property type="entry name" value="Peptidase_M14"/>
    <property type="match status" value="1"/>
</dbReference>
<evidence type="ECO:0000313" key="13">
    <source>
        <dbReference type="Proteomes" id="UP000095284"/>
    </source>
</evidence>
<comment type="cofactor">
    <cofactor evidence="1">
        <name>Zn(2+)</name>
        <dbReference type="ChEBI" id="CHEBI:29105"/>
    </cofactor>
</comment>
<keyword evidence="3" id="KW-0121">Carboxypeptidase</keyword>
<evidence type="ECO:0000256" key="9">
    <source>
        <dbReference type="ARBA" id="ARBA00023049"/>
    </source>
</evidence>
<keyword evidence="5" id="KW-0479">Metal-binding</keyword>
<protein>
    <submittedName>
        <fullName evidence="14">Peptidase_M14 domain-containing protein</fullName>
    </submittedName>
</protein>
<dbReference type="GO" id="GO:0006508">
    <property type="term" value="P:proteolysis"/>
    <property type="evidence" value="ECO:0007669"/>
    <property type="project" value="UniProtKB-KW"/>
</dbReference>
<evidence type="ECO:0000256" key="5">
    <source>
        <dbReference type="ARBA" id="ARBA00022723"/>
    </source>
</evidence>
<dbReference type="SMART" id="SM00631">
    <property type="entry name" value="Zn_pept"/>
    <property type="match status" value="1"/>
</dbReference>
<evidence type="ECO:0000256" key="4">
    <source>
        <dbReference type="ARBA" id="ARBA00022670"/>
    </source>
</evidence>
<dbReference type="SUPFAM" id="SSF53187">
    <property type="entry name" value="Zn-dependent exopeptidases"/>
    <property type="match status" value="1"/>
</dbReference>
<dbReference type="PANTHER" id="PTHR11705:SF59">
    <property type="entry name" value="PEPTIDASE M14 CARBOXYPEPTIDASE A DOMAIN-CONTAINING PROTEIN"/>
    <property type="match status" value="1"/>
</dbReference>
<feature type="domain" description="Peptidase M14" evidence="12">
    <location>
        <begin position="34"/>
        <end position="350"/>
    </location>
</feature>
<feature type="active site" description="Proton donor/acceptor" evidence="10">
    <location>
        <position position="314"/>
    </location>
</feature>
<keyword evidence="6 11" id="KW-0732">Signal</keyword>
<reference evidence="14" key="1">
    <citation type="submission" date="2016-11" db="UniProtKB">
        <authorList>
            <consortium name="WormBaseParasite"/>
        </authorList>
    </citation>
    <scope>IDENTIFICATION</scope>
</reference>
<evidence type="ECO:0000256" key="2">
    <source>
        <dbReference type="ARBA" id="ARBA00005988"/>
    </source>
</evidence>
<evidence type="ECO:0000256" key="8">
    <source>
        <dbReference type="ARBA" id="ARBA00022833"/>
    </source>
</evidence>
<keyword evidence="8" id="KW-0862">Zinc</keyword>
<evidence type="ECO:0000256" key="7">
    <source>
        <dbReference type="ARBA" id="ARBA00022801"/>
    </source>
</evidence>
<feature type="signal peptide" evidence="11">
    <location>
        <begin position="1"/>
        <end position="21"/>
    </location>
</feature>
<dbReference type="GO" id="GO:0005615">
    <property type="term" value="C:extracellular space"/>
    <property type="evidence" value="ECO:0007669"/>
    <property type="project" value="TreeGrafter"/>
</dbReference>
<dbReference type="Gene3D" id="3.40.630.10">
    <property type="entry name" value="Zn peptidases"/>
    <property type="match status" value="1"/>
</dbReference>
<dbReference type="InterPro" id="IPR000834">
    <property type="entry name" value="Peptidase_M14"/>
</dbReference>
<evidence type="ECO:0000256" key="1">
    <source>
        <dbReference type="ARBA" id="ARBA00001947"/>
    </source>
</evidence>
<evidence type="ECO:0000256" key="10">
    <source>
        <dbReference type="PROSITE-ProRule" id="PRU01379"/>
    </source>
</evidence>
<evidence type="ECO:0000256" key="11">
    <source>
        <dbReference type="SAM" id="SignalP"/>
    </source>
</evidence>
<feature type="chain" id="PRO_5009305736" evidence="11">
    <location>
        <begin position="22"/>
        <end position="403"/>
    </location>
</feature>
<organism evidence="13 14">
    <name type="scientific">Bursaphelenchus xylophilus</name>
    <name type="common">Pinewood nematode worm</name>
    <name type="synonym">Aphelenchoides xylophilus</name>
    <dbReference type="NCBI Taxonomy" id="6326"/>
    <lineage>
        <taxon>Eukaryota</taxon>
        <taxon>Metazoa</taxon>
        <taxon>Ecdysozoa</taxon>
        <taxon>Nematoda</taxon>
        <taxon>Chromadorea</taxon>
        <taxon>Rhabditida</taxon>
        <taxon>Tylenchina</taxon>
        <taxon>Tylenchomorpha</taxon>
        <taxon>Aphelenchoidea</taxon>
        <taxon>Aphelenchoididae</taxon>
        <taxon>Bursaphelenchus</taxon>
    </lineage>
</organism>
<keyword evidence="7" id="KW-0378">Hydrolase</keyword>
<dbReference type="AlphaFoldDB" id="A0A1I7SAF1"/>
<dbReference type="GO" id="GO:0004181">
    <property type="term" value="F:metallocarboxypeptidase activity"/>
    <property type="evidence" value="ECO:0007669"/>
    <property type="project" value="InterPro"/>
</dbReference>
<dbReference type="Proteomes" id="UP000095284">
    <property type="component" value="Unplaced"/>
</dbReference>
<keyword evidence="9" id="KW-0482">Metalloprotease</keyword>
<proteinExistence type="inferred from homology"/>
<dbReference type="WBParaSite" id="BXY_0999800.1">
    <property type="protein sequence ID" value="BXY_0999800.1"/>
    <property type="gene ID" value="BXY_0999800"/>
</dbReference>
<evidence type="ECO:0000259" key="12">
    <source>
        <dbReference type="PROSITE" id="PS52035"/>
    </source>
</evidence>
<dbReference type="GO" id="GO:0008270">
    <property type="term" value="F:zinc ion binding"/>
    <property type="evidence" value="ECO:0007669"/>
    <property type="project" value="InterPro"/>
</dbReference>
<dbReference type="PRINTS" id="PR00765">
    <property type="entry name" value="CRBOXYPTASEA"/>
</dbReference>
<evidence type="ECO:0000313" key="14">
    <source>
        <dbReference type="WBParaSite" id="BXY_0999800.1"/>
    </source>
</evidence>
<dbReference type="FunFam" id="3.40.630.10:FF:000084">
    <property type="entry name" value="Carboxypeptidase B2"/>
    <property type="match status" value="1"/>
</dbReference>
<evidence type="ECO:0000256" key="3">
    <source>
        <dbReference type="ARBA" id="ARBA00022645"/>
    </source>
</evidence>
<sequence length="403" mass="46349">MKLFHLISAIFPLFSLFQVQSLDSEAVSGFDFNSYHDYHDFDWYITSVARRYPHISTLKTIGTSREGRRILGLKIGLPSNFSKPAVWIDGGNHAREWPAFHVCVFFIDRLLSGYGKIPKFTEYINKLNIYIFPVLNPDGFIFSRTSTKDSVRQWRKNMAPDNCTGYINFKREPTCCNGVDLNRNWDVGFSQDNYPFNNPCSDEFQGPFPFSEPETIAMRDFVLTNEINGKVKAMVSLHTHGQLFILPYNFKRRTYPEDYDDLEKVALRAAAAIASYRDTQYKVGTAADMLGPATGGTIDWIKMNTLIKYVYVLELPPELSTWFAFQMKPHWLIPTAKETWQGVEVIIRQVLREFPQAPHQLSRSERLSLGPPAVKRRGRRSEYMALGGRCIHSRRFGLSTKAH</sequence>
<keyword evidence="4" id="KW-0645">Protease</keyword>
<evidence type="ECO:0000256" key="6">
    <source>
        <dbReference type="ARBA" id="ARBA00022729"/>
    </source>
</evidence>
<dbReference type="eggNOG" id="KOG2650">
    <property type="taxonomic scope" value="Eukaryota"/>
</dbReference>